<sequence length="186" mass="21245">MDNFRYDPMEVDDAEVLKLNADLLKLSLVDGKKRSYDDALEADWSSTSARPSKFRVVPPAQDYVMTDLERAFSSRSTVWTMSGDPVDADDIQDFIDADFSLTCTPPNTDNRERVGSLNEPKDRVSFHEQVHRHCYEANTPPKSVAGRSCTAINLDDNKDGRSWRRLIKARRAREVLKQYFSGWHAV</sequence>
<name>A0A0D1YT01_9EURO</name>
<protein>
    <submittedName>
        <fullName evidence="1">Uncharacterized protein</fullName>
    </submittedName>
</protein>
<evidence type="ECO:0000313" key="1">
    <source>
        <dbReference type="EMBL" id="KIV84564.1"/>
    </source>
</evidence>
<proteinExistence type="predicted"/>
<reference evidence="1 2" key="1">
    <citation type="submission" date="2015-01" db="EMBL/GenBank/DDBJ databases">
        <title>The Genome Sequence of Exophiala sideris CBS121828.</title>
        <authorList>
            <consortium name="The Broad Institute Genomics Platform"/>
            <person name="Cuomo C."/>
            <person name="de Hoog S."/>
            <person name="Gorbushina A."/>
            <person name="Stielow B."/>
            <person name="Teixiera M."/>
            <person name="Abouelleil A."/>
            <person name="Chapman S.B."/>
            <person name="Priest M."/>
            <person name="Young S.K."/>
            <person name="Wortman J."/>
            <person name="Nusbaum C."/>
            <person name="Birren B."/>
        </authorList>
    </citation>
    <scope>NUCLEOTIDE SEQUENCE [LARGE SCALE GENOMIC DNA]</scope>
    <source>
        <strain evidence="1 2">CBS 121828</strain>
    </source>
</reference>
<dbReference type="Proteomes" id="UP000053599">
    <property type="component" value="Unassembled WGS sequence"/>
</dbReference>
<dbReference type="HOGENOM" id="CLU_1454426_0_0_1"/>
<dbReference type="AlphaFoldDB" id="A0A0D1YT01"/>
<accession>A0A0D1YT01</accession>
<gene>
    <name evidence="1" type="ORF">PV11_00337</name>
</gene>
<organism evidence="1 2">
    <name type="scientific">Exophiala sideris</name>
    <dbReference type="NCBI Taxonomy" id="1016849"/>
    <lineage>
        <taxon>Eukaryota</taxon>
        <taxon>Fungi</taxon>
        <taxon>Dikarya</taxon>
        <taxon>Ascomycota</taxon>
        <taxon>Pezizomycotina</taxon>
        <taxon>Eurotiomycetes</taxon>
        <taxon>Chaetothyriomycetidae</taxon>
        <taxon>Chaetothyriales</taxon>
        <taxon>Herpotrichiellaceae</taxon>
        <taxon>Exophiala</taxon>
    </lineage>
</organism>
<dbReference type="EMBL" id="KN846951">
    <property type="protein sequence ID" value="KIV84564.1"/>
    <property type="molecule type" value="Genomic_DNA"/>
</dbReference>
<evidence type="ECO:0000313" key="2">
    <source>
        <dbReference type="Proteomes" id="UP000053599"/>
    </source>
</evidence>